<protein>
    <submittedName>
        <fullName evidence="1">Uncharacterized protein</fullName>
    </submittedName>
</protein>
<dbReference type="EMBL" id="GBXM01095685">
    <property type="protein sequence ID" value="JAH12892.1"/>
    <property type="molecule type" value="Transcribed_RNA"/>
</dbReference>
<reference evidence="1" key="1">
    <citation type="submission" date="2014-11" db="EMBL/GenBank/DDBJ databases">
        <authorList>
            <person name="Amaro Gonzalez C."/>
        </authorList>
    </citation>
    <scope>NUCLEOTIDE SEQUENCE</scope>
</reference>
<accession>A0A0E9Q8P8</accession>
<reference evidence="1" key="2">
    <citation type="journal article" date="2015" name="Fish Shellfish Immunol.">
        <title>Early steps in the European eel (Anguilla anguilla)-Vibrio vulnificus interaction in the gills: Role of the RtxA13 toxin.</title>
        <authorList>
            <person name="Callol A."/>
            <person name="Pajuelo D."/>
            <person name="Ebbesson L."/>
            <person name="Teles M."/>
            <person name="MacKenzie S."/>
            <person name="Amaro C."/>
        </authorList>
    </citation>
    <scope>NUCLEOTIDE SEQUENCE</scope>
</reference>
<name>A0A0E9Q8P8_ANGAN</name>
<evidence type="ECO:0000313" key="1">
    <source>
        <dbReference type="EMBL" id="JAH12892.1"/>
    </source>
</evidence>
<organism evidence="1">
    <name type="scientific">Anguilla anguilla</name>
    <name type="common">European freshwater eel</name>
    <name type="synonym">Muraena anguilla</name>
    <dbReference type="NCBI Taxonomy" id="7936"/>
    <lineage>
        <taxon>Eukaryota</taxon>
        <taxon>Metazoa</taxon>
        <taxon>Chordata</taxon>
        <taxon>Craniata</taxon>
        <taxon>Vertebrata</taxon>
        <taxon>Euteleostomi</taxon>
        <taxon>Actinopterygii</taxon>
        <taxon>Neopterygii</taxon>
        <taxon>Teleostei</taxon>
        <taxon>Anguilliformes</taxon>
        <taxon>Anguillidae</taxon>
        <taxon>Anguilla</taxon>
    </lineage>
</organism>
<dbReference type="AlphaFoldDB" id="A0A0E9Q8P8"/>
<proteinExistence type="predicted"/>
<sequence length="18" mass="1865">MLLQTLTLSTCTVSAAVL</sequence>